<name>A0ABP8KU10_9MICO</name>
<organism evidence="2 3">
    <name type="scientific">Georgenia halophila</name>
    <dbReference type="NCBI Taxonomy" id="620889"/>
    <lineage>
        <taxon>Bacteria</taxon>
        <taxon>Bacillati</taxon>
        <taxon>Actinomycetota</taxon>
        <taxon>Actinomycetes</taxon>
        <taxon>Micrococcales</taxon>
        <taxon>Bogoriellaceae</taxon>
        <taxon>Georgenia</taxon>
    </lineage>
</organism>
<dbReference type="EMBL" id="BAABGN010000001">
    <property type="protein sequence ID" value="GAA4416216.1"/>
    <property type="molecule type" value="Genomic_DNA"/>
</dbReference>
<dbReference type="Proteomes" id="UP001500622">
    <property type="component" value="Unassembled WGS sequence"/>
</dbReference>
<proteinExistence type="predicted"/>
<evidence type="ECO:0000313" key="3">
    <source>
        <dbReference type="Proteomes" id="UP001500622"/>
    </source>
</evidence>
<evidence type="ECO:0000256" key="1">
    <source>
        <dbReference type="SAM" id="MobiDB-lite"/>
    </source>
</evidence>
<sequence>MNSSRPTGSGRVGSYRLPPRVRDKGDALAGELVRDVSGVRERPGETIELGDHELFPGPAGGQFFTQSRSSTIRAGQPVVDVKHVGVHAESEERFALGGQVLLVRRDAGVSDHHPPNCSV</sequence>
<protein>
    <submittedName>
        <fullName evidence="2">Uncharacterized protein</fullName>
    </submittedName>
</protein>
<evidence type="ECO:0000313" key="2">
    <source>
        <dbReference type="EMBL" id="GAA4416216.1"/>
    </source>
</evidence>
<reference evidence="3" key="1">
    <citation type="journal article" date="2019" name="Int. J. Syst. Evol. Microbiol.">
        <title>The Global Catalogue of Microorganisms (GCM) 10K type strain sequencing project: providing services to taxonomists for standard genome sequencing and annotation.</title>
        <authorList>
            <consortium name="The Broad Institute Genomics Platform"/>
            <consortium name="The Broad Institute Genome Sequencing Center for Infectious Disease"/>
            <person name="Wu L."/>
            <person name="Ma J."/>
        </authorList>
    </citation>
    <scope>NUCLEOTIDE SEQUENCE [LARGE SCALE GENOMIC DNA]</scope>
    <source>
        <strain evidence="3">JCM 17810</strain>
    </source>
</reference>
<gene>
    <name evidence="2" type="ORF">GCM10023169_03310</name>
</gene>
<accession>A0ABP8KU10</accession>
<comment type="caution">
    <text evidence="2">The sequence shown here is derived from an EMBL/GenBank/DDBJ whole genome shotgun (WGS) entry which is preliminary data.</text>
</comment>
<keyword evidence="3" id="KW-1185">Reference proteome</keyword>
<feature type="region of interest" description="Disordered" evidence="1">
    <location>
        <begin position="1"/>
        <end position="21"/>
    </location>
</feature>